<proteinExistence type="predicted"/>
<gene>
    <name evidence="2" type="ORF">ERUC_LOCUS38903</name>
</gene>
<reference evidence="2 3" key="1">
    <citation type="submission" date="2022-03" db="EMBL/GenBank/DDBJ databases">
        <authorList>
            <person name="Macdonald S."/>
            <person name="Ahmed S."/>
            <person name="Newling K."/>
        </authorList>
    </citation>
    <scope>NUCLEOTIDE SEQUENCE [LARGE SCALE GENOMIC DNA]</scope>
</reference>
<evidence type="ECO:0000256" key="1">
    <source>
        <dbReference type="SAM" id="MobiDB-lite"/>
    </source>
</evidence>
<keyword evidence="3" id="KW-1185">Reference proteome</keyword>
<evidence type="ECO:0000313" key="2">
    <source>
        <dbReference type="EMBL" id="CAH8386420.1"/>
    </source>
</evidence>
<organism evidence="2 3">
    <name type="scientific">Eruca vesicaria subsp. sativa</name>
    <name type="common">Garden rocket</name>
    <name type="synonym">Eruca sativa</name>
    <dbReference type="NCBI Taxonomy" id="29727"/>
    <lineage>
        <taxon>Eukaryota</taxon>
        <taxon>Viridiplantae</taxon>
        <taxon>Streptophyta</taxon>
        <taxon>Embryophyta</taxon>
        <taxon>Tracheophyta</taxon>
        <taxon>Spermatophyta</taxon>
        <taxon>Magnoliopsida</taxon>
        <taxon>eudicotyledons</taxon>
        <taxon>Gunneridae</taxon>
        <taxon>Pentapetalae</taxon>
        <taxon>rosids</taxon>
        <taxon>malvids</taxon>
        <taxon>Brassicales</taxon>
        <taxon>Brassicaceae</taxon>
        <taxon>Brassiceae</taxon>
        <taxon>Eruca</taxon>
    </lineage>
</organism>
<name>A0ABC8LTQ2_ERUVS</name>
<feature type="region of interest" description="Disordered" evidence="1">
    <location>
        <begin position="31"/>
        <end position="56"/>
    </location>
</feature>
<dbReference type="EMBL" id="CAKOAT010708487">
    <property type="protein sequence ID" value="CAH8386420.1"/>
    <property type="molecule type" value="Genomic_DNA"/>
</dbReference>
<accession>A0ABC8LTQ2</accession>
<dbReference type="Proteomes" id="UP001642260">
    <property type="component" value="Unassembled WGS sequence"/>
</dbReference>
<protein>
    <submittedName>
        <fullName evidence="2">Uncharacterized protein</fullName>
    </submittedName>
</protein>
<comment type="caution">
    <text evidence="2">The sequence shown here is derived from an EMBL/GenBank/DDBJ whole genome shotgun (WGS) entry which is preliminary data.</text>
</comment>
<dbReference type="AlphaFoldDB" id="A0ABC8LTQ2"/>
<evidence type="ECO:0000313" key="3">
    <source>
        <dbReference type="Proteomes" id="UP001642260"/>
    </source>
</evidence>
<feature type="compositionally biased region" description="Polar residues" evidence="1">
    <location>
        <begin position="31"/>
        <end position="46"/>
    </location>
</feature>
<sequence>MSASLMNRTVSRTETFFAFRLSLNVLRNFSTPAAASPATENPNSDPTKPKRTKKKNIIEVAQFLSN</sequence>